<feature type="transmembrane region" description="Helical" evidence="2">
    <location>
        <begin position="35"/>
        <end position="54"/>
    </location>
</feature>
<feature type="transmembrane region" description="Helical" evidence="2">
    <location>
        <begin position="6"/>
        <end position="28"/>
    </location>
</feature>
<feature type="transmembrane region" description="Helical" evidence="2">
    <location>
        <begin position="577"/>
        <end position="605"/>
    </location>
</feature>
<feature type="transmembrane region" description="Helical" evidence="2">
    <location>
        <begin position="540"/>
        <end position="565"/>
    </location>
</feature>
<dbReference type="EMBL" id="JAFBXF010000023">
    <property type="protein sequence ID" value="MBM2419651.1"/>
    <property type="molecule type" value="Genomic_DNA"/>
</dbReference>
<feature type="transmembrane region" description="Helical" evidence="2">
    <location>
        <begin position="421"/>
        <end position="444"/>
    </location>
</feature>
<comment type="function">
    <text evidence="1">Part of the tripartite ATP-independent periplasmic (TRAP) transport system.</text>
</comment>
<evidence type="ECO:0000313" key="5">
    <source>
        <dbReference type="EMBL" id="MBM2419651.1"/>
    </source>
</evidence>
<dbReference type="InterPro" id="IPR010656">
    <property type="entry name" value="DctM"/>
</dbReference>
<evidence type="ECO:0000256" key="1">
    <source>
        <dbReference type="RuleBase" id="RU369079"/>
    </source>
</evidence>
<keyword evidence="2" id="KW-1133">Transmembrane helix</keyword>
<evidence type="ECO:0000313" key="4">
    <source>
        <dbReference type="EMBL" id="MBM2414980.1"/>
    </source>
</evidence>
<dbReference type="NCBIfam" id="TIGR02123">
    <property type="entry name" value="TRAP_fused"/>
    <property type="match status" value="1"/>
</dbReference>
<feature type="transmembrane region" description="Helical" evidence="2">
    <location>
        <begin position="218"/>
        <end position="241"/>
    </location>
</feature>
<dbReference type="Proteomes" id="UP000755667">
    <property type="component" value="Unassembled WGS sequence"/>
</dbReference>
<feature type="transmembrane region" description="Helical" evidence="2">
    <location>
        <begin position="476"/>
        <end position="498"/>
    </location>
</feature>
<feature type="transmembrane region" description="Helical" evidence="2">
    <location>
        <begin position="391"/>
        <end position="415"/>
    </location>
</feature>
<feature type="transmembrane region" description="Helical" evidence="2">
    <location>
        <begin position="287"/>
        <end position="308"/>
    </location>
</feature>
<evidence type="ECO:0000259" key="3">
    <source>
        <dbReference type="Pfam" id="PF06808"/>
    </source>
</evidence>
<feature type="transmembrane region" description="Helical" evidence="2">
    <location>
        <begin position="510"/>
        <end position="528"/>
    </location>
</feature>
<keyword evidence="2" id="KW-0812">Transmembrane</keyword>
<keyword evidence="2" id="KW-0472">Membrane</keyword>
<name>A0A9Q2P2E5_9RHOB</name>
<dbReference type="AlphaFoldDB" id="A0A9Q2P2E5"/>
<feature type="transmembrane region" description="Helical" evidence="2">
    <location>
        <begin position="253"/>
        <end position="275"/>
    </location>
</feature>
<dbReference type="Pfam" id="PF06808">
    <property type="entry name" value="DctM"/>
    <property type="match status" value="1"/>
</dbReference>
<dbReference type="RefSeq" id="WP_171046033.1">
    <property type="nucleotide sequence ID" value="NZ_JAFBWU010000023.1"/>
</dbReference>
<evidence type="ECO:0000256" key="2">
    <source>
        <dbReference type="SAM" id="Phobius"/>
    </source>
</evidence>
<accession>A0A9Q2P2E5</accession>
<comment type="caution">
    <text evidence="4">The sequence shown here is derived from an EMBL/GenBank/DDBJ whole genome shotgun (WGS) entry which is preliminary data.</text>
</comment>
<feature type="transmembrane region" description="Helical" evidence="2">
    <location>
        <begin position="60"/>
        <end position="78"/>
    </location>
</feature>
<dbReference type="InterPro" id="IPR011853">
    <property type="entry name" value="TRAP_DctM-Dct_fused"/>
</dbReference>
<comment type="subcellular location">
    <subcellularLocation>
        <location evidence="1">Cell inner membrane</location>
        <topology evidence="1">Multi-pass membrane protein</topology>
    </subcellularLocation>
</comment>
<keyword evidence="1" id="KW-1003">Cell membrane</keyword>
<reference evidence="4 7" key="1">
    <citation type="submission" date="2021-01" db="EMBL/GenBank/DDBJ databases">
        <title>Diatom-associated Roseobacters Show Island Model of Population Structure.</title>
        <authorList>
            <person name="Qu L."/>
            <person name="Feng X."/>
            <person name="Chen Y."/>
            <person name="Li L."/>
            <person name="Wang X."/>
            <person name="Hu Z."/>
            <person name="Wang H."/>
            <person name="Luo H."/>
        </authorList>
    </citation>
    <scope>NUCLEOTIDE SEQUENCE</scope>
    <source>
        <strain evidence="5 7">CC28-63</strain>
        <strain evidence="4">CC28-69</strain>
    </source>
</reference>
<keyword evidence="1" id="KW-0813">Transport</keyword>
<protein>
    <submittedName>
        <fullName evidence="4">TRAP transporter fused permease subunit</fullName>
    </submittedName>
</protein>
<feature type="transmembrane region" description="Helical" evidence="2">
    <location>
        <begin position="90"/>
        <end position="109"/>
    </location>
</feature>
<evidence type="ECO:0000313" key="7">
    <source>
        <dbReference type="Proteomes" id="UP000809440"/>
    </source>
</evidence>
<feature type="transmembrane region" description="Helical" evidence="2">
    <location>
        <begin position="159"/>
        <end position="184"/>
    </location>
</feature>
<feature type="transmembrane region" description="Helical" evidence="2">
    <location>
        <begin position="353"/>
        <end position="370"/>
    </location>
</feature>
<gene>
    <name evidence="4" type="ORF">JQX41_21960</name>
    <name evidence="5" type="ORF">JQX48_21980</name>
</gene>
<dbReference type="GO" id="GO:0022857">
    <property type="term" value="F:transmembrane transporter activity"/>
    <property type="evidence" value="ECO:0007669"/>
    <property type="project" value="UniProtKB-UniRule"/>
</dbReference>
<dbReference type="PANTHER" id="PTHR43849">
    <property type="entry name" value="BLL3936 PROTEIN"/>
    <property type="match status" value="1"/>
</dbReference>
<feature type="transmembrane region" description="Helical" evidence="2">
    <location>
        <begin position="115"/>
        <end position="138"/>
    </location>
</feature>
<dbReference type="GO" id="GO:0005886">
    <property type="term" value="C:plasma membrane"/>
    <property type="evidence" value="ECO:0007669"/>
    <property type="project" value="UniProtKB-SubCell"/>
</dbReference>
<proteinExistence type="predicted"/>
<feature type="domain" description="TRAP C4-dicarboxylate transport system permease DctM subunit" evidence="3">
    <location>
        <begin position="104"/>
        <end position="537"/>
    </location>
</feature>
<sequence>MRILPTFAVGASVALVLFSLYTAAFGVLPDVMQRGIHLSLAIIIVYLHTASVAFENGNRWRVFALLSLAVLGVCGAGYQAVYYEAVVSRYGAMTDAEITIAAVAVIVLLDATRRTIGWSMVVLALVFLAYAFWGNLLWGDIAHRGYDLKRVLSQVFLGADGIFGTPLGVSATFVVLIVILGALLEGTGASGVLMDIAVAMTGRSRGGPAKAAVVGSSLMGMISGTAVSNVLTTGTISIPLMKRSGYKAHVAGAIEAVASTGGQLMPPIMGAAAFLMADIIETPYTDIARAAIIPAALFYLAVFSAVHLEAVKSGLKPMEPSEMPSAKKSLIEGGHVLLAIPAFVGFLMVGYSVMFSSLWAIYVLLFLSCLRRGTWLTPRKLLSVCKATGDAVLPVALATATAGIIIAVVTLTGIGLKFSSLIVTLSGGSLFLALVLTMLSSLILGMGLPTAAAYILVATLAAPALVNLGVDLLAAHMFVFYSAMLSAITPPVALAAFAAAAISGENPMRIAVVSVKFGIVAFVIPYFFVLDIRLLGVGDFSTLIIPVASAALGAMAVASAAQGWLAGALGWLLRVTLFAGAMMLIFPGTITNIAGLAALAGVYAFQKFAKPADPVKSPT</sequence>
<organism evidence="4 6">
    <name type="scientific">Marivita cryptomonadis</name>
    <dbReference type="NCBI Taxonomy" id="505252"/>
    <lineage>
        <taxon>Bacteria</taxon>
        <taxon>Pseudomonadati</taxon>
        <taxon>Pseudomonadota</taxon>
        <taxon>Alphaproteobacteria</taxon>
        <taxon>Rhodobacterales</taxon>
        <taxon>Roseobacteraceae</taxon>
        <taxon>Marivita</taxon>
    </lineage>
</organism>
<feature type="transmembrane region" description="Helical" evidence="2">
    <location>
        <begin position="451"/>
        <end position="470"/>
    </location>
</feature>
<evidence type="ECO:0000313" key="6">
    <source>
        <dbReference type="Proteomes" id="UP000755667"/>
    </source>
</evidence>
<keyword evidence="7" id="KW-1185">Reference proteome</keyword>
<dbReference type="EMBL" id="JAFBXE010000023">
    <property type="protein sequence ID" value="MBM2414980.1"/>
    <property type="molecule type" value="Genomic_DNA"/>
</dbReference>
<dbReference type="Proteomes" id="UP000809440">
    <property type="component" value="Unassembled WGS sequence"/>
</dbReference>
<keyword evidence="1" id="KW-0997">Cell inner membrane</keyword>
<dbReference type="PANTHER" id="PTHR43849:SF2">
    <property type="entry name" value="BLL3936 PROTEIN"/>
    <property type="match status" value="1"/>
</dbReference>